<dbReference type="OrthoDB" id="1073216at2"/>
<evidence type="ECO:0000313" key="1">
    <source>
        <dbReference type="EMBL" id="SDZ96635.1"/>
    </source>
</evidence>
<dbReference type="RefSeq" id="WP_074759807.1">
    <property type="nucleotide sequence ID" value="NZ_FNRF01000001.1"/>
</dbReference>
<accession>A0A1H3XB70</accession>
<dbReference type="Proteomes" id="UP000182257">
    <property type="component" value="Unassembled WGS sequence"/>
</dbReference>
<proteinExistence type="predicted"/>
<reference evidence="1 2" key="1">
    <citation type="submission" date="2016-10" db="EMBL/GenBank/DDBJ databases">
        <authorList>
            <person name="de Groot N.N."/>
        </authorList>
    </citation>
    <scope>NUCLEOTIDE SEQUENCE [LARGE SCALE GENOMIC DNA]</scope>
    <source>
        <strain evidence="1 2">D31d</strain>
    </source>
</reference>
<dbReference type="EMBL" id="FNRF01000001">
    <property type="protein sequence ID" value="SDZ96635.1"/>
    <property type="molecule type" value="Genomic_DNA"/>
</dbReference>
<evidence type="ECO:0000313" key="2">
    <source>
        <dbReference type="Proteomes" id="UP000182257"/>
    </source>
</evidence>
<gene>
    <name evidence="1" type="ORF">SAMN05216462_0143</name>
</gene>
<dbReference type="AlphaFoldDB" id="A0A1H3XB70"/>
<sequence length="184" mass="19693">MLVAAMMVTMSANAQEKKNEIGVFYGVESASNIISVVTSGFAAATGDQSSWWGPVGIEYYHHVSPVVAVGGVAVLASCKAEDEKTKSKDLKETFITVMPSVKFNWLRKKSFGMYSALSAGVMFASISTNESVKQADPKAKDETLAAFMFQATALGIEFGGDFRGFVEAGLGEKGLLCAGLRYRF</sequence>
<evidence type="ECO:0008006" key="3">
    <source>
        <dbReference type="Google" id="ProtNLM"/>
    </source>
</evidence>
<name>A0A1H3XB70_XYLRU</name>
<organism evidence="1 2">
    <name type="scientific">Xylanibacter ruminicola</name>
    <name type="common">Prevotella ruminicola</name>
    <dbReference type="NCBI Taxonomy" id="839"/>
    <lineage>
        <taxon>Bacteria</taxon>
        <taxon>Pseudomonadati</taxon>
        <taxon>Bacteroidota</taxon>
        <taxon>Bacteroidia</taxon>
        <taxon>Bacteroidales</taxon>
        <taxon>Prevotellaceae</taxon>
        <taxon>Xylanibacter</taxon>
    </lineage>
</organism>
<protein>
    <recommendedName>
        <fullName evidence="3">Outer membrane protein beta-barrel domain-containing protein</fullName>
    </recommendedName>
</protein>